<reference evidence="7" key="1">
    <citation type="journal article" date="2013" name="Nat. Biotechnol.">
        <title>Draft genome sequence of chickpea (Cicer arietinum) provides a resource for trait improvement.</title>
        <authorList>
            <person name="Varshney R.K."/>
            <person name="Song C."/>
            <person name="Saxena R.K."/>
            <person name="Azam S."/>
            <person name="Yu S."/>
            <person name="Sharpe A.G."/>
            <person name="Cannon S."/>
            <person name="Baek J."/>
            <person name="Rosen B.D."/>
            <person name="Tar'an B."/>
            <person name="Millan T."/>
            <person name="Zhang X."/>
            <person name="Ramsay L.D."/>
            <person name="Iwata A."/>
            <person name="Wang Y."/>
            <person name="Nelson W."/>
            <person name="Farmer A.D."/>
            <person name="Gaur P.M."/>
            <person name="Soderlund C."/>
            <person name="Penmetsa R.V."/>
            <person name="Xu C."/>
            <person name="Bharti A.K."/>
            <person name="He W."/>
            <person name="Winter P."/>
            <person name="Zhao S."/>
            <person name="Hane J.K."/>
            <person name="Carrasquilla-Garcia N."/>
            <person name="Condie J.A."/>
            <person name="Upadhyaya H.D."/>
            <person name="Luo M.C."/>
            <person name="Thudi M."/>
            <person name="Gowda C.L."/>
            <person name="Singh N.P."/>
            <person name="Lichtenzveig J."/>
            <person name="Gali K.K."/>
            <person name="Rubio J."/>
            <person name="Nadarajan N."/>
            <person name="Dolezel J."/>
            <person name="Bansal K.C."/>
            <person name="Xu X."/>
            <person name="Edwards D."/>
            <person name="Zhang G."/>
            <person name="Kahl G."/>
            <person name="Gil J."/>
            <person name="Singh K.B."/>
            <person name="Datta S.K."/>
            <person name="Jackson S.A."/>
            <person name="Wang J."/>
            <person name="Cook D.R."/>
        </authorList>
    </citation>
    <scope>NUCLEOTIDE SEQUENCE [LARGE SCALE GENOMIC DNA]</scope>
    <source>
        <strain evidence="7">cv. CDC Frontier</strain>
    </source>
</reference>
<evidence type="ECO:0000256" key="2">
    <source>
        <dbReference type="ARBA" id="ARBA00022604"/>
    </source>
</evidence>
<keyword evidence="3" id="KW-0805">Transcription regulation</keyword>
<dbReference type="GO" id="GO:0040008">
    <property type="term" value="P:regulation of growth"/>
    <property type="evidence" value="ECO:0007669"/>
    <property type="project" value="InterPro"/>
</dbReference>
<evidence type="ECO:0000259" key="6">
    <source>
        <dbReference type="PROSITE" id="PS50888"/>
    </source>
</evidence>
<dbReference type="KEGG" id="cam:101515291"/>
<dbReference type="Gene3D" id="4.10.280.10">
    <property type="entry name" value="Helix-loop-helix DNA-binding domain"/>
    <property type="match status" value="1"/>
</dbReference>
<evidence type="ECO:0000313" key="7">
    <source>
        <dbReference type="Proteomes" id="UP000087171"/>
    </source>
</evidence>
<dbReference type="OrthoDB" id="988630at2759"/>
<dbReference type="InterPro" id="IPR036638">
    <property type="entry name" value="HLH_DNA-bd_sf"/>
</dbReference>
<evidence type="ECO:0000256" key="3">
    <source>
        <dbReference type="ARBA" id="ARBA00023015"/>
    </source>
</evidence>
<dbReference type="GeneID" id="101515291"/>
<dbReference type="InterPro" id="IPR011598">
    <property type="entry name" value="bHLH_dom"/>
</dbReference>
<keyword evidence="5" id="KW-0539">Nucleus</keyword>
<reference evidence="8" key="2">
    <citation type="submission" date="2025-08" db="UniProtKB">
        <authorList>
            <consortium name="RefSeq"/>
        </authorList>
    </citation>
    <scope>IDENTIFICATION</scope>
    <source>
        <tissue evidence="8">Etiolated seedlings</tissue>
    </source>
</reference>
<protein>
    <submittedName>
        <fullName evidence="8">Transcription factor PRE6-like</fullName>
    </submittedName>
</protein>
<dbReference type="PANTHER" id="PTHR46446:SF11">
    <property type="entry name" value="TRANSCRIPTION FACTOR PRE6"/>
    <property type="match status" value="1"/>
</dbReference>
<evidence type="ECO:0000256" key="1">
    <source>
        <dbReference type="ARBA" id="ARBA00004123"/>
    </source>
</evidence>
<dbReference type="GO" id="GO:0046983">
    <property type="term" value="F:protein dimerization activity"/>
    <property type="evidence" value="ECO:0007669"/>
    <property type="project" value="InterPro"/>
</dbReference>
<gene>
    <name evidence="8" type="primary">LOC101515291</name>
</gene>
<dbReference type="eggNOG" id="ENOG502S4KP">
    <property type="taxonomic scope" value="Eukaryota"/>
</dbReference>
<proteinExistence type="predicted"/>
<feature type="domain" description="BHLH" evidence="6">
    <location>
        <begin position="6"/>
        <end position="59"/>
    </location>
</feature>
<dbReference type="Pfam" id="PF23174">
    <property type="entry name" value="bHLH_ILI"/>
    <property type="match status" value="1"/>
</dbReference>
<dbReference type="FunFam" id="4.10.280.10:FF:000082">
    <property type="entry name" value="Transcription factor ILI6"/>
    <property type="match status" value="1"/>
</dbReference>
<dbReference type="InterPro" id="IPR044293">
    <property type="entry name" value="PRE"/>
</dbReference>
<dbReference type="STRING" id="3827.A0A1S2YWV1"/>
<dbReference type="PANTHER" id="PTHR46446">
    <property type="entry name" value="TRANSCRIPTION FACTOR PRE"/>
    <property type="match status" value="1"/>
</dbReference>
<evidence type="ECO:0000313" key="8">
    <source>
        <dbReference type="RefSeq" id="XP_004511222.1"/>
    </source>
</evidence>
<dbReference type="RefSeq" id="XP_004511222.1">
    <property type="nucleotide sequence ID" value="XM_004511165.3"/>
</dbReference>
<dbReference type="GO" id="GO:0005634">
    <property type="term" value="C:nucleus"/>
    <property type="evidence" value="ECO:0007669"/>
    <property type="project" value="UniProtKB-SubCell"/>
</dbReference>
<dbReference type="SUPFAM" id="SSF47459">
    <property type="entry name" value="HLH, helix-loop-helix DNA-binding domain"/>
    <property type="match status" value="1"/>
</dbReference>
<organism evidence="7 8">
    <name type="scientific">Cicer arietinum</name>
    <name type="common">Chickpea</name>
    <name type="synonym">Garbanzo</name>
    <dbReference type="NCBI Taxonomy" id="3827"/>
    <lineage>
        <taxon>Eukaryota</taxon>
        <taxon>Viridiplantae</taxon>
        <taxon>Streptophyta</taxon>
        <taxon>Embryophyta</taxon>
        <taxon>Tracheophyta</taxon>
        <taxon>Spermatophyta</taxon>
        <taxon>Magnoliopsida</taxon>
        <taxon>eudicotyledons</taxon>
        <taxon>Gunneridae</taxon>
        <taxon>Pentapetalae</taxon>
        <taxon>rosids</taxon>
        <taxon>fabids</taxon>
        <taxon>Fabales</taxon>
        <taxon>Fabaceae</taxon>
        <taxon>Papilionoideae</taxon>
        <taxon>50 kb inversion clade</taxon>
        <taxon>NPAAA clade</taxon>
        <taxon>Hologalegina</taxon>
        <taxon>IRL clade</taxon>
        <taxon>Cicereae</taxon>
        <taxon>Cicer</taxon>
    </lineage>
</organism>
<dbReference type="PaxDb" id="3827-XP_004511222.1"/>
<keyword evidence="7" id="KW-1185">Reference proteome</keyword>
<dbReference type="AlphaFoldDB" id="A0A1S2YWV1"/>
<accession>A0A1S2YWV1</accession>
<dbReference type="CDD" id="cd11442">
    <property type="entry name" value="bHLH_AtPRE_like"/>
    <property type="match status" value="1"/>
</dbReference>
<dbReference type="Proteomes" id="UP000087171">
    <property type="component" value="Chromosome Ca7"/>
</dbReference>
<evidence type="ECO:0000256" key="4">
    <source>
        <dbReference type="ARBA" id="ARBA00023163"/>
    </source>
</evidence>
<name>A0A1S2YWV1_CICAR</name>
<keyword evidence="2" id="KW-0341">Growth regulation</keyword>
<sequence length="92" mass="10370">MSSRRSGSRQSGVSSEITDAQINDLINKLQRLIPELARRSDKVSPTKVLKETCNYIKNLHREVDDLSDRLSQLLDTIDPNSAQAAIIRSLFM</sequence>
<dbReference type="PROSITE" id="PS50888">
    <property type="entry name" value="BHLH"/>
    <property type="match status" value="1"/>
</dbReference>
<keyword evidence="4" id="KW-0804">Transcription</keyword>
<comment type="subcellular location">
    <subcellularLocation>
        <location evidence="1">Nucleus</location>
    </subcellularLocation>
</comment>
<dbReference type="GO" id="GO:0006355">
    <property type="term" value="P:regulation of DNA-templated transcription"/>
    <property type="evidence" value="ECO:0007669"/>
    <property type="project" value="InterPro"/>
</dbReference>
<evidence type="ECO:0000256" key="5">
    <source>
        <dbReference type="ARBA" id="ARBA00023242"/>
    </source>
</evidence>